<dbReference type="Pfam" id="PF05050">
    <property type="entry name" value="Methyltransf_21"/>
    <property type="match status" value="1"/>
</dbReference>
<protein>
    <recommendedName>
        <fullName evidence="2">Methyltransferase FkbM domain-containing protein</fullName>
    </recommendedName>
</protein>
<name>A0A8J2T2J7_9STRA</name>
<dbReference type="Gene3D" id="3.40.50.150">
    <property type="entry name" value="Vaccinia Virus protein VP39"/>
    <property type="match status" value="1"/>
</dbReference>
<evidence type="ECO:0000313" key="3">
    <source>
        <dbReference type="EMBL" id="CAH0378959.1"/>
    </source>
</evidence>
<evidence type="ECO:0000313" key="4">
    <source>
        <dbReference type="Proteomes" id="UP000789595"/>
    </source>
</evidence>
<accession>A0A8J2T2J7</accession>
<gene>
    <name evidence="3" type="ORF">PECAL_6P05600</name>
</gene>
<dbReference type="AlphaFoldDB" id="A0A8J2T2J7"/>
<dbReference type="Proteomes" id="UP000789595">
    <property type="component" value="Unassembled WGS sequence"/>
</dbReference>
<dbReference type="InterPro" id="IPR006342">
    <property type="entry name" value="FkbM_mtfrase"/>
</dbReference>
<comment type="caution">
    <text evidence="3">The sequence shown here is derived from an EMBL/GenBank/DDBJ whole genome shotgun (WGS) entry which is preliminary data.</text>
</comment>
<keyword evidence="1" id="KW-0732">Signal</keyword>
<organism evidence="3 4">
    <name type="scientific">Pelagomonas calceolata</name>
    <dbReference type="NCBI Taxonomy" id="35677"/>
    <lineage>
        <taxon>Eukaryota</taxon>
        <taxon>Sar</taxon>
        <taxon>Stramenopiles</taxon>
        <taxon>Ochrophyta</taxon>
        <taxon>Pelagophyceae</taxon>
        <taxon>Pelagomonadales</taxon>
        <taxon>Pelagomonadaceae</taxon>
        <taxon>Pelagomonas</taxon>
    </lineage>
</organism>
<dbReference type="EMBL" id="CAKKNE010000006">
    <property type="protein sequence ID" value="CAH0378959.1"/>
    <property type="molecule type" value="Genomic_DNA"/>
</dbReference>
<proteinExistence type="predicted"/>
<dbReference type="InterPro" id="IPR029063">
    <property type="entry name" value="SAM-dependent_MTases_sf"/>
</dbReference>
<keyword evidence="4" id="KW-1185">Reference proteome</keyword>
<evidence type="ECO:0000256" key="1">
    <source>
        <dbReference type="SAM" id="SignalP"/>
    </source>
</evidence>
<sequence length="289" mass="32289">MLRALLWLPALSHAAGWGVDLPRNASQVLLNLGCNLAPVLPDDANDDAVVLCFEPIPSVVRRIPAHPRLRTIPAAVSSFDGVATMHTYAKNAQSSSLGARAKEMDWNDDPARGDGDQFVVPVLSLRSIYASLGPDIHVPYIKTDMQGADYAAISSLPVDVLRRTPFLLTEVWLENVQSYVGFRNDFCRDWLPFMTAAGYSLQFMRLIYREHDNDLDQTQRDAWSAPWAADPHARCAEDLALYPTPTTGCHEADAHWIRNDTLADIAAFRGPKRPPVKEWTDWPMSWHNS</sequence>
<dbReference type="SUPFAM" id="SSF53335">
    <property type="entry name" value="S-adenosyl-L-methionine-dependent methyltransferases"/>
    <property type="match status" value="1"/>
</dbReference>
<reference evidence="3" key="1">
    <citation type="submission" date="2021-11" db="EMBL/GenBank/DDBJ databases">
        <authorList>
            <consortium name="Genoscope - CEA"/>
            <person name="William W."/>
        </authorList>
    </citation>
    <scope>NUCLEOTIDE SEQUENCE</scope>
</reference>
<evidence type="ECO:0000259" key="2">
    <source>
        <dbReference type="Pfam" id="PF05050"/>
    </source>
</evidence>
<feature type="signal peptide" evidence="1">
    <location>
        <begin position="1"/>
        <end position="16"/>
    </location>
</feature>
<feature type="domain" description="Methyltransferase FkbM" evidence="2">
    <location>
        <begin position="48"/>
        <end position="200"/>
    </location>
</feature>
<dbReference type="OrthoDB" id="52398at2759"/>
<feature type="chain" id="PRO_5035248971" description="Methyltransferase FkbM domain-containing protein" evidence="1">
    <location>
        <begin position="17"/>
        <end position="289"/>
    </location>
</feature>